<feature type="region of interest" description="Disordered" evidence="8">
    <location>
        <begin position="1"/>
        <end position="29"/>
    </location>
</feature>
<dbReference type="Pfam" id="PF12796">
    <property type="entry name" value="Ank_2"/>
    <property type="match status" value="1"/>
</dbReference>
<dbReference type="SUPFAM" id="SSF48403">
    <property type="entry name" value="Ankyrin repeat"/>
    <property type="match status" value="1"/>
</dbReference>
<dbReference type="Proteomes" id="UP000277212">
    <property type="component" value="Unassembled WGS sequence"/>
</dbReference>
<feature type="compositionally biased region" description="Polar residues" evidence="8">
    <location>
        <begin position="15"/>
        <end position="26"/>
    </location>
</feature>
<proteinExistence type="predicted"/>
<keyword evidence="2 9" id="KW-0812">Transmembrane</keyword>
<dbReference type="SMART" id="SM00248">
    <property type="entry name" value="ANK"/>
    <property type="match status" value="4"/>
</dbReference>
<accession>A0A3M2SRM4</accession>
<comment type="subcellular location">
    <subcellularLocation>
        <location evidence="1">Membrane</location>
        <topology evidence="1">Multi-pass membrane protein</topology>
    </subcellularLocation>
</comment>
<evidence type="ECO:0000256" key="3">
    <source>
        <dbReference type="ARBA" id="ARBA00022737"/>
    </source>
</evidence>
<evidence type="ECO:0000256" key="9">
    <source>
        <dbReference type="SAM" id="Phobius"/>
    </source>
</evidence>
<feature type="repeat" description="ANK" evidence="7">
    <location>
        <begin position="30"/>
        <end position="58"/>
    </location>
</feature>
<keyword evidence="3" id="KW-0677">Repeat</keyword>
<name>A0A3M2SRM4_9HYPO</name>
<comment type="caution">
    <text evidence="10">The sequence shown here is derived from an EMBL/GenBank/DDBJ whole genome shotgun (WGS) entry which is preliminary data.</text>
</comment>
<evidence type="ECO:0000256" key="4">
    <source>
        <dbReference type="ARBA" id="ARBA00022989"/>
    </source>
</evidence>
<dbReference type="Gene3D" id="1.20.58.340">
    <property type="entry name" value="Magnesium transport protein CorA, transmembrane region"/>
    <property type="match status" value="1"/>
</dbReference>
<dbReference type="SUPFAM" id="SSF144083">
    <property type="entry name" value="Magnesium transport protein CorA, transmembrane region"/>
    <property type="match status" value="1"/>
</dbReference>
<evidence type="ECO:0000313" key="11">
    <source>
        <dbReference type="Proteomes" id="UP000277212"/>
    </source>
</evidence>
<evidence type="ECO:0000256" key="7">
    <source>
        <dbReference type="PROSITE-ProRule" id="PRU00023"/>
    </source>
</evidence>
<feature type="transmembrane region" description="Helical" evidence="9">
    <location>
        <begin position="598"/>
        <end position="616"/>
    </location>
</feature>
<keyword evidence="5 7" id="KW-0040">ANK repeat</keyword>
<dbReference type="PROSITE" id="PS50088">
    <property type="entry name" value="ANK_REPEAT"/>
    <property type="match status" value="1"/>
</dbReference>
<organism evidence="10 11">
    <name type="scientific">Fusarium kuroshium</name>
    <dbReference type="NCBI Taxonomy" id="2010991"/>
    <lineage>
        <taxon>Eukaryota</taxon>
        <taxon>Fungi</taxon>
        <taxon>Dikarya</taxon>
        <taxon>Ascomycota</taxon>
        <taxon>Pezizomycotina</taxon>
        <taxon>Sordariomycetes</taxon>
        <taxon>Hypocreomycetidae</taxon>
        <taxon>Hypocreales</taxon>
        <taxon>Nectriaceae</taxon>
        <taxon>Fusarium</taxon>
        <taxon>Fusarium solani species complex</taxon>
    </lineage>
</organism>
<dbReference type="InterPro" id="IPR002110">
    <property type="entry name" value="Ankyrin_rpt"/>
</dbReference>
<evidence type="ECO:0000313" key="10">
    <source>
        <dbReference type="EMBL" id="RMJ20116.1"/>
    </source>
</evidence>
<dbReference type="AlphaFoldDB" id="A0A3M2SRM4"/>
<evidence type="ECO:0000256" key="8">
    <source>
        <dbReference type="SAM" id="MobiDB-lite"/>
    </source>
</evidence>
<keyword evidence="4 9" id="KW-1133">Transmembrane helix</keyword>
<gene>
    <name evidence="10" type="ORF">CDV36_000182</name>
</gene>
<evidence type="ECO:0000256" key="2">
    <source>
        <dbReference type="ARBA" id="ARBA00022692"/>
    </source>
</evidence>
<dbReference type="InterPro" id="IPR036770">
    <property type="entry name" value="Ankyrin_rpt-contain_sf"/>
</dbReference>
<sequence>MTATVNGIQVDPPTEASNPANSTSTLPDVPNATALTNAIEQGNINAVQALIERGADVNSPLLRQGTVLQAALQLAEPQIDWVKFLLENGANIYSTGDAGPNALALAVARRLDNVLDLMIDGGYIRTEAEQPIDQRLPFDFTILHVAACFRNVRALERLLETPAREMVNDKNNMGQTPLHLETRPYSTFFDYIYNFTRPRYKIPPIPDVPYSIECEIAQLLVNNGARGDISDENGHTALENSLRNFNTYDMAKIVFPASVGPSGWTEMLGHVLRKPDAHILHSDNYWGERISLMTTNDLRALNTSQLSFNRCLLFPEKSIAEQEQVLKEDSLLLLSEHQSFVTDKPGLSCQWWHRVEEPSCRIYWVVHRALMPRRSEFEAFKIDHILHDFIACRFVTNCPILSLNDDSWLRSSDTQLDQTTIKIVSHYHVLLWAMVKYRPYNKPIMLRSTALITTTQHAERTTKVCNLLTPFAMTLMEEWTRMFKNANEHLLKMRSVILTSRGHNPLVIDHLLHDALLWVQVEEVANKQKRDLMELNALFVAEELESFGAALSEFYKYLAEGVKNLRDTSQELIGLEFNLTSIREAQKSTSTSVSMKRLSWITFIFLPLTFVSSLFGMNVNVLESNPPWWIYLPFAFSTLGLTMIVWLTFKRYPSIEDKAERVFRKLTR</sequence>
<dbReference type="GO" id="GO:0046873">
    <property type="term" value="F:metal ion transmembrane transporter activity"/>
    <property type="evidence" value="ECO:0007669"/>
    <property type="project" value="InterPro"/>
</dbReference>
<dbReference type="InterPro" id="IPR045863">
    <property type="entry name" value="CorA_TM1_TM2"/>
</dbReference>
<dbReference type="PROSITE" id="PS50297">
    <property type="entry name" value="ANK_REP_REGION"/>
    <property type="match status" value="1"/>
</dbReference>
<evidence type="ECO:0000256" key="6">
    <source>
        <dbReference type="ARBA" id="ARBA00023136"/>
    </source>
</evidence>
<dbReference type="EMBL" id="NKUJ01000002">
    <property type="protein sequence ID" value="RMJ20116.1"/>
    <property type="molecule type" value="Genomic_DNA"/>
</dbReference>
<dbReference type="Gene3D" id="1.25.40.20">
    <property type="entry name" value="Ankyrin repeat-containing domain"/>
    <property type="match status" value="1"/>
</dbReference>
<keyword evidence="6 9" id="KW-0472">Membrane</keyword>
<feature type="transmembrane region" description="Helical" evidence="9">
    <location>
        <begin position="628"/>
        <end position="649"/>
    </location>
</feature>
<keyword evidence="11" id="KW-1185">Reference proteome</keyword>
<reference evidence="10 11" key="1">
    <citation type="submission" date="2017-06" db="EMBL/GenBank/DDBJ databases">
        <title>Comparative genomic analysis of Ambrosia Fusariam Clade fungi.</title>
        <authorList>
            <person name="Stajich J.E."/>
            <person name="Carrillo J."/>
            <person name="Kijimoto T."/>
            <person name="Eskalen A."/>
            <person name="O'Donnell K."/>
            <person name="Kasson M."/>
        </authorList>
    </citation>
    <scope>NUCLEOTIDE SEQUENCE [LARGE SCALE GENOMIC DNA]</scope>
    <source>
        <strain evidence="10">UCR3666</strain>
    </source>
</reference>
<dbReference type="GO" id="GO:0016020">
    <property type="term" value="C:membrane"/>
    <property type="evidence" value="ECO:0007669"/>
    <property type="project" value="UniProtKB-SubCell"/>
</dbReference>
<dbReference type="PANTHER" id="PTHR24123:SF33">
    <property type="entry name" value="PROTEIN HOS4"/>
    <property type="match status" value="1"/>
</dbReference>
<dbReference type="PANTHER" id="PTHR24123">
    <property type="entry name" value="ANKYRIN REPEAT-CONTAINING"/>
    <property type="match status" value="1"/>
</dbReference>
<dbReference type="InterPro" id="IPR051165">
    <property type="entry name" value="Multifunctional_ANK_Repeat"/>
</dbReference>
<dbReference type="InterPro" id="IPR002523">
    <property type="entry name" value="MgTranspt_CorA/ZnTranspt_ZntB"/>
</dbReference>
<dbReference type="STRING" id="2010991.A0A3M2SRM4"/>
<dbReference type="Pfam" id="PF01544">
    <property type="entry name" value="CorA"/>
    <property type="match status" value="1"/>
</dbReference>
<protein>
    <submittedName>
        <fullName evidence="10">Uncharacterized protein</fullName>
    </submittedName>
</protein>
<dbReference type="OrthoDB" id="5428055at2759"/>
<evidence type="ECO:0000256" key="5">
    <source>
        <dbReference type="ARBA" id="ARBA00023043"/>
    </source>
</evidence>
<evidence type="ECO:0000256" key="1">
    <source>
        <dbReference type="ARBA" id="ARBA00004141"/>
    </source>
</evidence>